<evidence type="ECO:0000256" key="1">
    <source>
        <dbReference type="SAM" id="MobiDB-lite"/>
    </source>
</evidence>
<feature type="region of interest" description="Disordered" evidence="1">
    <location>
        <begin position="135"/>
        <end position="175"/>
    </location>
</feature>
<organism evidence="2 3">
    <name type="scientific">Micromonospora eburnea</name>
    <dbReference type="NCBI Taxonomy" id="227316"/>
    <lineage>
        <taxon>Bacteria</taxon>
        <taxon>Bacillati</taxon>
        <taxon>Actinomycetota</taxon>
        <taxon>Actinomycetes</taxon>
        <taxon>Micromonosporales</taxon>
        <taxon>Micromonosporaceae</taxon>
        <taxon>Micromonospora</taxon>
    </lineage>
</organism>
<dbReference type="AlphaFoldDB" id="A0A1C6V6G9"/>
<feature type="compositionally biased region" description="Low complexity" evidence="1">
    <location>
        <begin position="137"/>
        <end position="155"/>
    </location>
</feature>
<accession>A0A1C6V6G9</accession>
<dbReference type="EMBL" id="FMHY01000002">
    <property type="protein sequence ID" value="SCL61674.1"/>
    <property type="molecule type" value="Genomic_DNA"/>
</dbReference>
<evidence type="ECO:0000313" key="3">
    <source>
        <dbReference type="Proteomes" id="UP000199696"/>
    </source>
</evidence>
<dbReference type="Proteomes" id="UP000199696">
    <property type="component" value="Unassembled WGS sequence"/>
</dbReference>
<name>A0A1C6V6G9_9ACTN</name>
<sequence>MGENGWRRTDAWIFVALVIASGAGRHRRSAATRRPEGVRLADVLSTADHLNRSIPERHEVEGAVRRLAGAGLVSVSDGWFRITPDGERLWRTRPSAGVGTTVDTVQGVLSRRHAPGESDWRLDADDHAAAVQEYAVRSIPMPRRSPRASPAGPDPGTRPRCPVSAPGGPRRAGRP</sequence>
<protein>
    <submittedName>
        <fullName evidence="2">Uncharacterized protein</fullName>
    </submittedName>
</protein>
<evidence type="ECO:0000313" key="2">
    <source>
        <dbReference type="EMBL" id="SCL61674.1"/>
    </source>
</evidence>
<gene>
    <name evidence="2" type="ORF">GA0070604_4567</name>
</gene>
<proteinExistence type="predicted"/>
<reference evidence="3" key="1">
    <citation type="submission" date="2016-06" db="EMBL/GenBank/DDBJ databases">
        <authorList>
            <person name="Varghese N."/>
            <person name="Submissions Spin"/>
        </authorList>
    </citation>
    <scope>NUCLEOTIDE SEQUENCE [LARGE SCALE GENOMIC DNA]</scope>
    <source>
        <strain evidence="3">DSM 44814</strain>
    </source>
</reference>
<keyword evidence="3" id="KW-1185">Reference proteome</keyword>